<dbReference type="SUPFAM" id="SSF89550">
    <property type="entry name" value="PHP domain-like"/>
    <property type="match status" value="1"/>
</dbReference>
<evidence type="ECO:0000256" key="6">
    <source>
        <dbReference type="ARBA" id="ARBA00023102"/>
    </source>
</evidence>
<dbReference type="InterPro" id="IPR010140">
    <property type="entry name" value="Histidinol_P_phosphatase_HisJ"/>
</dbReference>
<evidence type="ECO:0000259" key="9">
    <source>
        <dbReference type="SMART" id="SM00481"/>
    </source>
</evidence>
<accession>A0A1V1I155</accession>
<dbReference type="GO" id="GO:0004401">
    <property type="term" value="F:histidinol-phosphatase activity"/>
    <property type="evidence" value="ECO:0007669"/>
    <property type="project" value="UniProtKB-UniRule"/>
</dbReference>
<evidence type="ECO:0000256" key="1">
    <source>
        <dbReference type="ARBA" id="ARBA00004970"/>
    </source>
</evidence>
<evidence type="ECO:0000313" key="11">
    <source>
        <dbReference type="Proteomes" id="UP000245622"/>
    </source>
</evidence>
<dbReference type="PANTHER" id="PTHR21039:SF0">
    <property type="entry name" value="HISTIDINOL-PHOSPHATASE"/>
    <property type="match status" value="1"/>
</dbReference>
<dbReference type="SMART" id="SM00481">
    <property type="entry name" value="POLIIIAc"/>
    <property type="match status" value="1"/>
</dbReference>
<protein>
    <recommendedName>
        <fullName evidence="3 8">Histidinol-phosphatase</fullName>
        <shortName evidence="8">HolPase</shortName>
        <ecNumber evidence="3 8">3.1.3.15</ecNumber>
    </recommendedName>
</protein>
<dbReference type="NCBIfam" id="TIGR01856">
    <property type="entry name" value="hisJ_fam"/>
    <property type="match status" value="1"/>
</dbReference>
<dbReference type="Pfam" id="PF02811">
    <property type="entry name" value="PHP"/>
    <property type="match status" value="1"/>
</dbReference>
<dbReference type="AlphaFoldDB" id="A0A1V1I155"/>
<organism evidence="10 11">
    <name type="scientific">Romboutsia ilealis</name>
    <dbReference type="NCBI Taxonomy" id="1115758"/>
    <lineage>
        <taxon>Bacteria</taxon>
        <taxon>Bacillati</taxon>
        <taxon>Bacillota</taxon>
        <taxon>Clostridia</taxon>
        <taxon>Peptostreptococcales</taxon>
        <taxon>Peptostreptococcaceae</taxon>
        <taxon>Romboutsia</taxon>
    </lineage>
</organism>
<keyword evidence="4 8" id="KW-0028">Amino-acid biosynthesis</keyword>
<dbReference type="Proteomes" id="UP000245622">
    <property type="component" value="Chromosome 1"/>
</dbReference>
<dbReference type="PANTHER" id="PTHR21039">
    <property type="entry name" value="HISTIDINOL PHOSPHATASE-RELATED"/>
    <property type="match status" value="1"/>
</dbReference>
<evidence type="ECO:0000256" key="7">
    <source>
        <dbReference type="ARBA" id="ARBA00049158"/>
    </source>
</evidence>
<evidence type="ECO:0000256" key="2">
    <source>
        <dbReference type="ARBA" id="ARBA00009152"/>
    </source>
</evidence>
<dbReference type="UniPathway" id="UPA00031">
    <property type="reaction ID" value="UER00013"/>
</dbReference>
<sequence>MFYDYHMHSNFSNDSKADMEDMIKKSIELGLKEICFTDHVDYDLDSDNDGGIDYNKYFDKIQFLQNKYKNNISIKKGIEIGLQKQIIDKCNNDINKYPFDFVICSQHAINRSELYFGDFFLDKSQHEAYEYYYKELYDIIKVYKNYSVLGHLDLVKRYGNYSKILDDKPFNDIIESILKQAIYDGKGIEINTSCYRYNLPDLTPSRHILNMYKELGGEIITTGSDSHNPAQIAYNFDYIYSYLKSIGFKYVCSFDKMNPQFIKI</sequence>
<gene>
    <name evidence="10" type="ORF">CRIB_378</name>
</gene>
<comment type="similarity">
    <text evidence="2 8">Belongs to the PHP hydrolase family. HisK subfamily.</text>
</comment>
<evidence type="ECO:0000256" key="3">
    <source>
        <dbReference type="ARBA" id="ARBA00013085"/>
    </source>
</evidence>
<name>A0A1V1I155_9FIRM</name>
<dbReference type="InterPro" id="IPR016195">
    <property type="entry name" value="Pol/histidinol_Pase-like"/>
</dbReference>
<reference evidence="10 11" key="1">
    <citation type="submission" date="2014-04" db="EMBL/GenBank/DDBJ databases">
        <authorList>
            <person name="Hornung B.V."/>
        </authorList>
    </citation>
    <scope>NUCLEOTIDE SEQUENCE [LARGE SCALE GENOMIC DNA]</scope>
    <source>
        <strain evidence="10 11">CRIB</strain>
    </source>
</reference>
<feature type="domain" description="Polymerase/histidinol phosphatase N-terminal" evidence="9">
    <location>
        <begin position="3"/>
        <end position="84"/>
    </location>
</feature>
<keyword evidence="6 8" id="KW-0368">Histidine biosynthesis</keyword>
<dbReference type="GeneID" id="82204563"/>
<dbReference type="GO" id="GO:0000105">
    <property type="term" value="P:L-histidine biosynthetic process"/>
    <property type="evidence" value="ECO:0007669"/>
    <property type="project" value="UniProtKB-UniRule"/>
</dbReference>
<dbReference type="Gene3D" id="3.20.20.140">
    <property type="entry name" value="Metal-dependent hydrolases"/>
    <property type="match status" value="1"/>
</dbReference>
<dbReference type="EMBL" id="LN555523">
    <property type="protein sequence ID" value="CED93134.1"/>
    <property type="molecule type" value="Genomic_DNA"/>
</dbReference>
<dbReference type="GO" id="GO:0005737">
    <property type="term" value="C:cytoplasm"/>
    <property type="evidence" value="ECO:0007669"/>
    <property type="project" value="TreeGrafter"/>
</dbReference>
<dbReference type="RefSeq" id="WP_180702881.1">
    <property type="nucleotide sequence ID" value="NZ_CAJUCR010000005.1"/>
</dbReference>
<evidence type="ECO:0000256" key="8">
    <source>
        <dbReference type="RuleBase" id="RU366003"/>
    </source>
</evidence>
<evidence type="ECO:0000256" key="4">
    <source>
        <dbReference type="ARBA" id="ARBA00022605"/>
    </source>
</evidence>
<dbReference type="InterPro" id="IPR004013">
    <property type="entry name" value="PHP_dom"/>
</dbReference>
<dbReference type="EC" id="3.1.3.15" evidence="3 8"/>
<evidence type="ECO:0000313" key="10">
    <source>
        <dbReference type="EMBL" id="CED93134.1"/>
    </source>
</evidence>
<comment type="catalytic activity">
    <reaction evidence="7 8">
        <text>L-histidinol phosphate + H2O = L-histidinol + phosphate</text>
        <dbReference type="Rhea" id="RHEA:14465"/>
        <dbReference type="ChEBI" id="CHEBI:15377"/>
        <dbReference type="ChEBI" id="CHEBI:43474"/>
        <dbReference type="ChEBI" id="CHEBI:57699"/>
        <dbReference type="ChEBI" id="CHEBI:57980"/>
        <dbReference type="EC" id="3.1.3.15"/>
    </reaction>
</comment>
<comment type="pathway">
    <text evidence="1 8">Amino-acid biosynthesis; L-histidine biosynthesis; L-histidine from 5-phospho-alpha-D-ribose 1-diphosphate: step 8/9.</text>
</comment>
<dbReference type="KEGG" id="ril:CRIB_378"/>
<evidence type="ECO:0000256" key="5">
    <source>
        <dbReference type="ARBA" id="ARBA00022801"/>
    </source>
</evidence>
<keyword evidence="5 8" id="KW-0378">Hydrolase</keyword>
<proteinExistence type="inferred from homology"/>
<dbReference type="InterPro" id="IPR003141">
    <property type="entry name" value="Pol/His_phosphatase_N"/>
</dbReference>
<keyword evidence="11" id="KW-1185">Reference proteome</keyword>